<organism evidence="2 3">
    <name type="scientific">Enterococcus rivorum</name>
    <dbReference type="NCBI Taxonomy" id="762845"/>
    <lineage>
        <taxon>Bacteria</taxon>
        <taxon>Bacillati</taxon>
        <taxon>Bacillota</taxon>
        <taxon>Bacilli</taxon>
        <taxon>Lactobacillales</taxon>
        <taxon>Enterococcaceae</taxon>
        <taxon>Enterococcus</taxon>
    </lineage>
</organism>
<evidence type="ECO:0000313" key="3">
    <source>
        <dbReference type="Proteomes" id="UP000095256"/>
    </source>
</evidence>
<feature type="chain" id="PRO_5038751749" evidence="1">
    <location>
        <begin position="22"/>
        <end position="135"/>
    </location>
</feature>
<dbReference type="AlphaFoldDB" id="A0A1E5KUB2"/>
<evidence type="ECO:0000256" key="1">
    <source>
        <dbReference type="SAM" id="SignalP"/>
    </source>
</evidence>
<accession>A0A1E5KUB2</accession>
<name>A0A1E5KUB2_9ENTE</name>
<keyword evidence="3" id="KW-1185">Reference proteome</keyword>
<gene>
    <name evidence="2" type="ORF">BCR26_04180</name>
</gene>
<keyword evidence="1" id="KW-0732">Signal</keyword>
<dbReference type="EMBL" id="MIEK01000045">
    <property type="protein sequence ID" value="OEH81451.1"/>
    <property type="molecule type" value="Genomic_DNA"/>
</dbReference>
<dbReference type="STRING" id="762845.BCR26_04180"/>
<dbReference type="RefSeq" id="WP_069699506.1">
    <property type="nucleotide sequence ID" value="NZ_JAGGMA010000013.1"/>
</dbReference>
<comment type="caution">
    <text evidence="2">The sequence shown here is derived from an EMBL/GenBank/DDBJ whole genome shotgun (WGS) entry which is preliminary data.</text>
</comment>
<evidence type="ECO:0000313" key="2">
    <source>
        <dbReference type="EMBL" id="OEH81451.1"/>
    </source>
</evidence>
<sequence>MKKIVLAILATCFMVSGFALPEVTHAQTTAAPLAAEVSQNYQSRISYSWGTATTYQRSQISSLISVLREMDKGIPITQGINIIGGFIPNKFYTSKNNAYYLQIIEAIKIQNNKTKRGVVLNLTFDGGYWVSTPPR</sequence>
<proteinExistence type="predicted"/>
<dbReference type="Proteomes" id="UP000095256">
    <property type="component" value="Unassembled WGS sequence"/>
</dbReference>
<feature type="signal peptide" evidence="1">
    <location>
        <begin position="1"/>
        <end position="21"/>
    </location>
</feature>
<reference evidence="2 3" key="1">
    <citation type="submission" date="2016-09" db="EMBL/GenBank/DDBJ databases">
        <authorList>
            <person name="Capua I."/>
            <person name="De Benedictis P."/>
            <person name="Joannis T."/>
            <person name="Lombin L.H."/>
            <person name="Cattoli G."/>
        </authorList>
    </citation>
    <scope>NUCLEOTIDE SEQUENCE [LARGE SCALE GENOMIC DNA]</scope>
    <source>
        <strain evidence="2 3">LMG 25899</strain>
    </source>
</reference>
<protein>
    <submittedName>
        <fullName evidence="2">Uncharacterized protein</fullName>
    </submittedName>
</protein>